<reference evidence="1 2" key="1">
    <citation type="submission" date="2024-02" db="EMBL/GenBank/DDBJ databases">
        <authorList>
            <person name="Chen Y."/>
            <person name="Shah S."/>
            <person name="Dougan E. K."/>
            <person name="Thang M."/>
            <person name="Chan C."/>
        </authorList>
    </citation>
    <scope>NUCLEOTIDE SEQUENCE [LARGE SCALE GENOMIC DNA]</scope>
</reference>
<evidence type="ECO:0000313" key="2">
    <source>
        <dbReference type="Proteomes" id="UP001642464"/>
    </source>
</evidence>
<dbReference type="EMBL" id="CAXAMM010043851">
    <property type="protein sequence ID" value="CAK9112040.1"/>
    <property type="molecule type" value="Genomic_DNA"/>
</dbReference>
<accession>A0ABP0SIG7</accession>
<gene>
    <name evidence="1" type="ORF">SCF082_LOCUS51959</name>
</gene>
<proteinExistence type="predicted"/>
<evidence type="ECO:0000313" key="1">
    <source>
        <dbReference type="EMBL" id="CAK9112040.1"/>
    </source>
</evidence>
<organism evidence="1 2">
    <name type="scientific">Durusdinium trenchii</name>
    <dbReference type="NCBI Taxonomy" id="1381693"/>
    <lineage>
        <taxon>Eukaryota</taxon>
        <taxon>Sar</taxon>
        <taxon>Alveolata</taxon>
        <taxon>Dinophyceae</taxon>
        <taxon>Suessiales</taxon>
        <taxon>Symbiodiniaceae</taxon>
        <taxon>Durusdinium</taxon>
    </lineage>
</organism>
<keyword evidence="2" id="KW-1185">Reference proteome</keyword>
<sequence length="127" mass="13136">MLVADAVPAGATSGATRPGRCAVATRELHGLALPRLLEHLAPDEESSSWAARATTAAIFQALSIAWALALRFSGSGHLPQLLQMAQTTELAPTKATQVQQIVLSLESAPDMGRGGKSTGCRCGARST</sequence>
<protein>
    <submittedName>
        <fullName evidence="1">Uncharacterized protein</fullName>
    </submittedName>
</protein>
<name>A0ABP0SIG7_9DINO</name>
<dbReference type="Proteomes" id="UP001642464">
    <property type="component" value="Unassembled WGS sequence"/>
</dbReference>
<comment type="caution">
    <text evidence="1">The sequence shown here is derived from an EMBL/GenBank/DDBJ whole genome shotgun (WGS) entry which is preliminary data.</text>
</comment>